<feature type="compositionally biased region" description="Polar residues" evidence="2">
    <location>
        <begin position="22"/>
        <end position="41"/>
    </location>
</feature>
<organism evidence="6 7">
    <name type="scientific">Trichophyton violaceum</name>
    <dbReference type="NCBI Taxonomy" id="34388"/>
    <lineage>
        <taxon>Eukaryota</taxon>
        <taxon>Fungi</taxon>
        <taxon>Dikarya</taxon>
        <taxon>Ascomycota</taxon>
        <taxon>Pezizomycotina</taxon>
        <taxon>Eurotiomycetes</taxon>
        <taxon>Eurotiomycetidae</taxon>
        <taxon>Onygenales</taxon>
        <taxon>Arthrodermataceae</taxon>
        <taxon>Trichophyton</taxon>
    </lineage>
</organism>
<evidence type="ECO:0008006" key="8">
    <source>
        <dbReference type="Google" id="ProtNLM"/>
    </source>
</evidence>
<feature type="compositionally biased region" description="Polar residues" evidence="2">
    <location>
        <begin position="697"/>
        <end position="727"/>
    </location>
</feature>
<feature type="region of interest" description="Disordered" evidence="2">
    <location>
        <begin position="1"/>
        <end position="41"/>
    </location>
</feature>
<dbReference type="Gene3D" id="3.30.1520.10">
    <property type="entry name" value="Phox-like domain"/>
    <property type="match status" value="1"/>
</dbReference>
<dbReference type="CDD" id="cd06093">
    <property type="entry name" value="PX_domain"/>
    <property type="match status" value="1"/>
</dbReference>
<evidence type="ECO:0000259" key="5">
    <source>
        <dbReference type="PROSITE" id="PS51207"/>
    </source>
</evidence>
<keyword evidence="3" id="KW-0812">Transmembrane</keyword>
<feature type="region of interest" description="Disordered" evidence="2">
    <location>
        <begin position="780"/>
        <end position="820"/>
    </location>
</feature>
<comment type="caution">
    <text evidence="6">The sequence shown here is derived from an EMBL/GenBank/DDBJ whole genome shotgun (WGS) entry which is preliminary data.</text>
</comment>
<dbReference type="PANTHER" id="PTHR22775:SF47">
    <property type="entry name" value="MEIOTICALLY UP-REGULATED GENE 122 PROTEIN"/>
    <property type="match status" value="1"/>
</dbReference>
<dbReference type="Proteomes" id="UP000243519">
    <property type="component" value="Unassembled WGS sequence"/>
</dbReference>
<accession>A0A178FER5</accession>
<gene>
    <name evidence="6" type="ORF">A7D00_5149</name>
</gene>
<dbReference type="InterPro" id="IPR003114">
    <property type="entry name" value="Phox_assoc"/>
</dbReference>
<feature type="region of interest" description="Disordered" evidence="2">
    <location>
        <begin position="421"/>
        <end position="472"/>
    </location>
</feature>
<dbReference type="PROSITE" id="PS51207">
    <property type="entry name" value="PXA"/>
    <property type="match status" value="1"/>
</dbReference>
<protein>
    <recommendedName>
        <fullName evidence="8">PX domain-containing protein</fullName>
    </recommendedName>
</protein>
<feature type="region of interest" description="Disordered" evidence="2">
    <location>
        <begin position="667"/>
        <end position="740"/>
    </location>
</feature>
<name>A0A178FER5_TRIVO</name>
<comment type="similarity">
    <text evidence="1">Belongs to the sorting nexin family.</text>
</comment>
<dbReference type="SMART" id="SM00313">
    <property type="entry name" value="PXA"/>
    <property type="match status" value="1"/>
</dbReference>
<keyword evidence="7" id="KW-1185">Reference proteome</keyword>
<evidence type="ECO:0000256" key="3">
    <source>
        <dbReference type="SAM" id="Phobius"/>
    </source>
</evidence>
<dbReference type="EMBL" id="LHPN01000008">
    <property type="protein sequence ID" value="OAL70819.1"/>
    <property type="molecule type" value="Genomic_DNA"/>
</dbReference>
<keyword evidence="3" id="KW-1133">Transmembrane helix</keyword>
<evidence type="ECO:0000313" key="6">
    <source>
        <dbReference type="EMBL" id="OAL70819.1"/>
    </source>
</evidence>
<dbReference type="PANTHER" id="PTHR22775">
    <property type="entry name" value="SORTING NEXIN"/>
    <property type="match status" value="1"/>
</dbReference>
<feature type="domain" description="PX" evidence="4">
    <location>
        <begin position="494"/>
        <end position="610"/>
    </location>
</feature>
<sequence>MNTNAATKNQVMATKEDDAAVTASNESLAQPKSATVPPSSTSQSLVDQVSLFVAHADGTTLISISAGVVAVSYVLFGRLALLLVGAIGGVILHIWWEGQDNGTNGDDEGAAKRKRHELSLEVANRLTALYVDNGSKQEDDEDTLNRSAESSLDYSKMGPATEAALTALTNSVIADYVSWWYKPILPSEDEFPEACRNTLVSMVLAVSSRISRKRPADMFLQFATNSTSFMIVFFSELSAAVGTVTTGSRPVADSIDEYLDKYPESSLANVLSSTQQEKKLGLVGTDILKTFLEPSVYNCGPLRIFLREVLSRLILQPTIDMCSDAEYINTWIVYLLEQGEPQLLNAIDAGLEQADNVKQKNLTSTGTPTTNVLEGKVSNIVTNLGNQKLAEKMQPIRQPFDTDFAQNGDISAVAMPKEIPRSADSEETNGNSTHLPTDSSSNTTDHQPTPGSSTSLNESSLDNPPLDSQTTPIMSTSATSLITMHISQFRGSSVAIIEDFNEDDKNNIRSKPTSEYLIQIEPSNPKLTGWMIARKYSDFEILHETLRRISVVSGISDFSLHHNELPGWKGRNRNGLRISLENYLQTALQYEQLAECEGMKKFLEKGRQSGFEPESASSKSGFPFAAPVAVFENVGKGVMGVLGTAPKGVANSKKAIVGGVSGIFGASGNDNRKRTSSNAASRPTAVRGTSMDILPSPMTNVTAHSKTLSMSNLQDRPRTTFQRQPTHLENESGDIGFGLPTSITHTDSLLASSCENLADEGNVTPLSSSDTPDTVHVALPSEANVEPNKEPATRDKPESANLGDVEPPPKKSSEGRSYAPVSEEEAVVVVELLFAVINEVYSLSSAWNIRKRLLNASKSFLLRPGNPSLEAIRTLLQDSIIDGITSDEALAGYITKLRKSSLPTEEDMKAYPPPLSPEQKEQLRIKARTLLISRGMPPALMGIMGANATGEALGKIFDCLQIPSVGRAFVFAILLQAIRVMTQ</sequence>
<feature type="domain" description="PXA" evidence="5">
    <location>
        <begin position="158"/>
        <end position="340"/>
    </location>
</feature>
<evidence type="ECO:0000313" key="7">
    <source>
        <dbReference type="Proteomes" id="UP000243519"/>
    </source>
</evidence>
<feature type="compositionally biased region" description="Polar residues" evidence="2">
    <location>
        <begin position="428"/>
        <end position="472"/>
    </location>
</feature>
<dbReference type="InterPro" id="IPR001683">
    <property type="entry name" value="PX_dom"/>
</dbReference>
<dbReference type="OrthoDB" id="41200at2759"/>
<dbReference type="AlphaFoldDB" id="A0A178FER5"/>
<dbReference type="PROSITE" id="PS50195">
    <property type="entry name" value="PX"/>
    <property type="match status" value="1"/>
</dbReference>
<feature type="compositionally biased region" description="Polar residues" evidence="2">
    <location>
        <begin position="1"/>
        <end position="12"/>
    </location>
</feature>
<keyword evidence="3" id="KW-0472">Membrane</keyword>
<reference evidence="6 7" key="1">
    <citation type="submission" date="2016-05" db="EMBL/GenBank/DDBJ databases">
        <title>Genome sequencing of Trichophyton violaceum CMCC(F)T3l isolated from hair.</title>
        <authorList>
            <person name="Zhan P."/>
            <person name="Tao Y."/>
            <person name="Liu W."/>
        </authorList>
    </citation>
    <scope>NUCLEOTIDE SEQUENCE [LARGE SCALE GENOMIC DNA]</scope>
    <source>
        <strain evidence="7">CMCC(F)T3l</strain>
    </source>
</reference>
<evidence type="ECO:0000259" key="4">
    <source>
        <dbReference type="PROSITE" id="PS50195"/>
    </source>
</evidence>
<feature type="transmembrane region" description="Helical" evidence="3">
    <location>
        <begin position="79"/>
        <end position="96"/>
    </location>
</feature>
<evidence type="ECO:0000256" key="1">
    <source>
        <dbReference type="ARBA" id="ARBA00010883"/>
    </source>
</evidence>
<proteinExistence type="inferred from homology"/>
<dbReference type="Pfam" id="PF08628">
    <property type="entry name" value="Nexin_C"/>
    <property type="match status" value="1"/>
</dbReference>
<dbReference type="InterPro" id="IPR013937">
    <property type="entry name" value="Sorting_nexin_C"/>
</dbReference>
<dbReference type="Pfam" id="PF02194">
    <property type="entry name" value="PXA"/>
    <property type="match status" value="1"/>
</dbReference>
<dbReference type="Pfam" id="PF00787">
    <property type="entry name" value="PX"/>
    <property type="match status" value="1"/>
</dbReference>
<evidence type="ECO:0000256" key="2">
    <source>
        <dbReference type="SAM" id="MobiDB-lite"/>
    </source>
</evidence>
<feature type="compositionally biased region" description="Basic and acidic residues" evidence="2">
    <location>
        <begin position="787"/>
        <end position="798"/>
    </location>
</feature>
<dbReference type="SUPFAM" id="SSF64268">
    <property type="entry name" value="PX domain"/>
    <property type="match status" value="1"/>
</dbReference>
<dbReference type="InterPro" id="IPR036871">
    <property type="entry name" value="PX_dom_sf"/>
</dbReference>
<dbReference type="GO" id="GO:0035091">
    <property type="term" value="F:phosphatidylinositol binding"/>
    <property type="evidence" value="ECO:0007669"/>
    <property type="project" value="InterPro"/>
</dbReference>